<evidence type="ECO:0000313" key="1">
    <source>
        <dbReference type="EMBL" id="KAK7685781.1"/>
    </source>
</evidence>
<sequence>MEFLLYTGKGRLMHKLPQSREDDGEDRGALVLADICYSVLSSRVKWLYINKFHATGRCRQGRLAVSLCIHLRQCRLPIERGLMGCHIQAIHNTA</sequence>
<name>A0AAW0FY85_9APHY</name>
<proteinExistence type="predicted"/>
<protein>
    <submittedName>
        <fullName evidence="1">Uncharacterized protein</fullName>
    </submittedName>
</protein>
<accession>A0AAW0FY85</accession>
<dbReference type="EMBL" id="JASBNA010000019">
    <property type="protein sequence ID" value="KAK7685781.1"/>
    <property type="molecule type" value="Genomic_DNA"/>
</dbReference>
<gene>
    <name evidence="1" type="ORF">QCA50_011127</name>
</gene>
<comment type="caution">
    <text evidence="1">The sequence shown here is derived from an EMBL/GenBank/DDBJ whole genome shotgun (WGS) entry which is preliminary data.</text>
</comment>
<reference evidence="1 2" key="1">
    <citation type="submission" date="2022-09" db="EMBL/GenBank/DDBJ databases">
        <authorList>
            <person name="Palmer J.M."/>
        </authorList>
    </citation>
    <scope>NUCLEOTIDE SEQUENCE [LARGE SCALE GENOMIC DNA]</scope>
    <source>
        <strain evidence="1 2">DSM 7382</strain>
    </source>
</reference>
<dbReference type="Proteomes" id="UP001385951">
    <property type="component" value="Unassembled WGS sequence"/>
</dbReference>
<evidence type="ECO:0000313" key="2">
    <source>
        <dbReference type="Proteomes" id="UP001385951"/>
    </source>
</evidence>
<dbReference type="AlphaFoldDB" id="A0AAW0FY85"/>
<keyword evidence="2" id="KW-1185">Reference proteome</keyword>
<organism evidence="1 2">
    <name type="scientific">Cerrena zonata</name>
    <dbReference type="NCBI Taxonomy" id="2478898"/>
    <lineage>
        <taxon>Eukaryota</taxon>
        <taxon>Fungi</taxon>
        <taxon>Dikarya</taxon>
        <taxon>Basidiomycota</taxon>
        <taxon>Agaricomycotina</taxon>
        <taxon>Agaricomycetes</taxon>
        <taxon>Polyporales</taxon>
        <taxon>Cerrenaceae</taxon>
        <taxon>Cerrena</taxon>
    </lineage>
</organism>